<feature type="chain" id="PRO_5002173881" description="Tyrosinase copper-binding domain-containing protein" evidence="3">
    <location>
        <begin position="30"/>
        <end position="418"/>
    </location>
</feature>
<dbReference type="PANTHER" id="PTHR11474">
    <property type="entry name" value="TYROSINASE FAMILY MEMBER"/>
    <property type="match status" value="1"/>
</dbReference>
<evidence type="ECO:0000259" key="4">
    <source>
        <dbReference type="PROSITE" id="PS00498"/>
    </source>
</evidence>
<dbReference type="InterPro" id="IPR050316">
    <property type="entry name" value="Tyrosinase/Hemocyanin"/>
</dbReference>
<evidence type="ECO:0000313" key="5">
    <source>
        <dbReference type="EMBL" id="KIM22197.1"/>
    </source>
</evidence>
<dbReference type="SUPFAM" id="SSF48056">
    <property type="entry name" value="Di-copper centre-containing domain"/>
    <property type="match status" value="1"/>
</dbReference>
<keyword evidence="1" id="KW-0479">Metal-binding</keyword>
<dbReference type="Proteomes" id="UP000054097">
    <property type="component" value="Unassembled WGS sequence"/>
</dbReference>
<dbReference type="GO" id="GO:0046872">
    <property type="term" value="F:metal ion binding"/>
    <property type="evidence" value="ECO:0007669"/>
    <property type="project" value="UniProtKB-KW"/>
</dbReference>
<evidence type="ECO:0000256" key="2">
    <source>
        <dbReference type="ARBA" id="ARBA00023008"/>
    </source>
</evidence>
<dbReference type="Gene3D" id="1.10.1280.10">
    <property type="entry name" value="Di-copper center containing domain from catechol oxidase"/>
    <property type="match status" value="1"/>
</dbReference>
<keyword evidence="2" id="KW-0186">Copper</keyword>
<dbReference type="PANTHER" id="PTHR11474:SF126">
    <property type="entry name" value="TYROSINASE-LIKE PROTEIN TYR-1-RELATED"/>
    <property type="match status" value="1"/>
</dbReference>
<accession>A0A0C2WY12</accession>
<feature type="signal peptide" evidence="3">
    <location>
        <begin position="1"/>
        <end position="29"/>
    </location>
</feature>
<reference evidence="6" key="2">
    <citation type="submission" date="2015-01" db="EMBL/GenBank/DDBJ databases">
        <title>Evolutionary Origins and Diversification of the Mycorrhizal Mutualists.</title>
        <authorList>
            <consortium name="DOE Joint Genome Institute"/>
            <consortium name="Mycorrhizal Genomics Consortium"/>
            <person name="Kohler A."/>
            <person name="Kuo A."/>
            <person name="Nagy L.G."/>
            <person name="Floudas D."/>
            <person name="Copeland A."/>
            <person name="Barry K.W."/>
            <person name="Cichocki N."/>
            <person name="Veneault-Fourrey C."/>
            <person name="LaButti K."/>
            <person name="Lindquist E.A."/>
            <person name="Lipzen A."/>
            <person name="Lundell T."/>
            <person name="Morin E."/>
            <person name="Murat C."/>
            <person name="Riley R."/>
            <person name="Ohm R."/>
            <person name="Sun H."/>
            <person name="Tunlid A."/>
            <person name="Henrissat B."/>
            <person name="Grigoriev I.V."/>
            <person name="Hibbett D.S."/>
            <person name="Martin F."/>
        </authorList>
    </citation>
    <scope>NUCLEOTIDE SEQUENCE [LARGE SCALE GENOMIC DNA]</scope>
    <source>
        <strain evidence="6">MAFF 305830</strain>
    </source>
</reference>
<gene>
    <name evidence="5" type="ORF">M408DRAFT_28920</name>
</gene>
<evidence type="ECO:0000256" key="1">
    <source>
        <dbReference type="ARBA" id="ARBA00022723"/>
    </source>
</evidence>
<dbReference type="OrthoDB" id="6132182at2759"/>
<keyword evidence="6" id="KW-1185">Reference proteome</keyword>
<dbReference type="GO" id="GO:0016491">
    <property type="term" value="F:oxidoreductase activity"/>
    <property type="evidence" value="ECO:0007669"/>
    <property type="project" value="InterPro"/>
</dbReference>
<dbReference type="PRINTS" id="PR00092">
    <property type="entry name" value="TYROSINASE"/>
</dbReference>
<dbReference type="EMBL" id="KN824361">
    <property type="protein sequence ID" value="KIM22197.1"/>
    <property type="molecule type" value="Genomic_DNA"/>
</dbReference>
<dbReference type="Pfam" id="PF00264">
    <property type="entry name" value="Tyrosinase"/>
    <property type="match status" value="1"/>
</dbReference>
<dbReference type="HOGENOM" id="CLU_035914_1_3_1"/>
<proteinExistence type="predicted"/>
<feature type="domain" description="Tyrosinase copper-binding" evidence="4">
    <location>
        <begin position="346"/>
        <end position="357"/>
    </location>
</feature>
<evidence type="ECO:0000256" key="3">
    <source>
        <dbReference type="SAM" id="SignalP"/>
    </source>
</evidence>
<dbReference type="PROSITE" id="PS00498">
    <property type="entry name" value="TYROSINASE_2"/>
    <property type="match status" value="1"/>
</dbReference>
<dbReference type="AlphaFoldDB" id="A0A0C2WY12"/>
<evidence type="ECO:0000313" key="6">
    <source>
        <dbReference type="Proteomes" id="UP000054097"/>
    </source>
</evidence>
<protein>
    <recommendedName>
        <fullName evidence="4">Tyrosinase copper-binding domain-containing protein</fullName>
    </recommendedName>
</protein>
<dbReference type="InterPro" id="IPR008922">
    <property type="entry name" value="Di-copper_centre_dom_sf"/>
</dbReference>
<dbReference type="STRING" id="933852.A0A0C2WY12"/>
<keyword evidence="3" id="KW-0732">Signal</keyword>
<dbReference type="InterPro" id="IPR002227">
    <property type="entry name" value="Tyrosinase_Cu-bd"/>
</dbReference>
<sequence>MAPLNSHSYHKVLALLAVIVSLVVTTTHASTITRRLETIPYLDYTGIEAAAREAISDTLKRRGVDESDLIARELLGPRQLSVTVPSCKKVSKRKEWRDLRYNEKKDWIRAVKCLQTKGDYGISPISDTLYDAFTQVHQTNWTDFHGNAFFLPWHRWFVWVHAEAMEHECGYSGPHPYWDYTLDYKNPTASPIFSTDPEVGFGTHGNIPLREIGQGGYKVDNGAFANLKVNLPIPHFLTRNFSAWKDWDPERHWGTALGGSFSPEQVKIALKAETFWELEAAIDGLNLTTFNDPPVVPSPDTPAPAGIIPLAGIHNGPHFFNMGDWNGPFWLLGTDWFPAGVVAPNDPMFWPHHTNVDRTFWRWQQRPGKQWEFNGLKGANRTDDPALPTDLLPFYGLGPDVPVALTLKTENWPMCYTY</sequence>
<name>A0A0C2WY12_SERVB</name>
<organism evidence="5 6">
    <name type="scientific">Serendipita vermifera MAFF 305830</name>
    <dbReference type="NCBI Taxonomy" id="933852"/>
    <lineage>
        <taxon>Eukaryota</taxon>
        <taxon>Fungi</taxon>
        <taxon>Dikarya</taxon>
        <taxon>Basidiomycota</taxon>
        <taxon>Agaricomycotina</taxon>
        <taxon>Agaricomycetes</taxon>
        <taxon>Sebacinales</taxon>
        <taxon>Serendipitaceae</taxon>
        <taxon>Serendipita</taxon>
    </lineage>
</organism>
<reference evidence="5 6" key="1">
    <citation type="submission" date="2014-04" db="EMBL/GenBank/DDBJ databases">
        <authorList>
            <consortium name="DOE Joint Genome Institute"/>
            <person name="Kuo A."/>
            <person name="Zuccaro A."/>
            <person name="Kohler A."/>
            <person name="Nagy L.G."/>
            <person name="Floudas D."/>
            <person name="Copeland A."/>
            <person name="Barry K.W."/>
            <person name="Cichocki N."/>
            <person name="Veneault-Fourrey C."/>
            <person name="LaButti K."/>
            <person name="Lindquist E.A."/>
            <person name="Lipzen A."/>
            <person name="Lundell T."/>
            <person name="Morin E."/>
            <person name="Murat C."/>
            <person name="Sun H."/>
            <person name="Tunlid A."/>
            <person name="Henrissat B."/>
            <person name="Grigoriev I.V."/>
            <person name="Hibbett D.S."/>
            <person name="Martin F."/>
            <person name="Nordberg H.P."/>
            <person name="Cantor M.N."/>
            <person name="Hua S.X."/>
        </authorList>
    </citation>
    <scope>NUCLEOTIDE SEQUENCE [LARGE SCALE GENOMIC DNA]</scope>
    <source>
        <strain evidence="5 6">MAFF 305830</strain>
    </source>
</reference>